<feature type="transmembrane region" description="Helical" evidence="5">
    <location>
        <begin position="12"/>
        <end position="33"/>
    </location>
</feature>
<accession>B3DW79</accession>
<dbReference type="PANTHER" id="PTHR30404">
    <property type="entry name" value="N-ACETYLMURAMOYL-L-ALANINE AMIDASE"/>
    <property type="match status" value="1"/>
</dbReference>
<reference evidence="7 8" key="1">
    <citation type="journal article" date="2008" name="Biol. Direct">
        <title>Complete genome sequence of the extremely acidophilic methanotroph isolate V4, Methylacidiphilum infernorum, a representative of the bacterial phylum Verrucomicrobia.</title>
        <authorList>
            <person name="Hou S."/>
            <person name="Makarova K.S."/>
            <person name="Saw J.H."/>
            <person name="Senin P."/>
            <person name="Ly B.V."/>
            <person name="Zhou Z."/>
            <person name="Ren Y."/>
            <person name="Wang J."/>
            <person name="Galperin M.Y."/>
            <person name="Omelchenko M.V."/>
            <person name="Wolf Y.I."/>
            <person name="Yutin N."/>
            <person name="Koonin E.V."/>
            <person name="Stott M.B."/>
            <person name="Mountain B.W."/>
            <person name="Crowe M.A."/>
            <person name="Smirnova A.V."/>
            <person name="Dunfield P.F."/>
            <person name="Feng L."/>
            <person name="Wang L."/>
            <person name="Alam M."/>
        </authorList>
    </citation>
    <scope>NUCLEOTIDE SEQUENCE [LARGE SCALE GENOMIC DNA]</scope>
    <source>
        <strain evidence="8">Isolate V4</strain>
    </source>
</reference>
<evidence type="ECO:0000256" key="1">
    <source>
        <dbReference type="ARBA" id="ARBA00001561"/>
    </source>
</evidence>
<keyword evidence="3" id="KW-0378">Hydrolase</keyword>
<dbReference type="AlphaFoldDB" id="B3DW79"/>
<dbReference type="HOGENOM" id="CLU_014322_7_3_0"/>
<dbReference type="EC" id="3.5.1.28" evidence="2"/>
<feature type="compositionally biased region" description="Basic residues" evidence="4">
    <location>
        <begin position="240"/>
        <end position="257"/>
    </location>
</feature>
<evidence type="ECO:0000256" key="2">
    <source>
        <dbReference type="ARBA" id="ARBA00011901"/>
    </source>
</evidence>
<evidence type="ECO:0000313" key="7">
    <source>
        <dbReference type="EMBL" id="ACD83582.1"/>
    </source>
</evidence>
<dbReference type="CDD" id="cd02696">
    <property type="entry name" value="MurNAc-LAA"/>
    <property type="match status" value="1"/>
</dbReference>
<dbReference type="GO" id="GO:0009253">
    <property type="term" value="P:peptidoglycan catabolic process"/>
    <property type="evidence" value="ECO:0007669"/>
    <property type="project" value="InterPro"/>
</dbReference>
<keyword evidence="5" id="KW-0812">Transmembrane</keyword>
<evidence type="ECO:0000256" key="5">
    <source>
        <dbReference type="SAM" id="Phobius"/>
    </source>
</evidence>
<dbReference type="STRING" id="481448.Minf_1528"/>
<gene>
    <name evidence="7" type="primary">amiC</name>
    <name evidence="7" type="ordered locus">Minf_1528</name>
</gene>
<evidence type="ECO:0000313" key="8">
    <source>
        <dbReference type="Proteomes" id="UP000009149"/>
    </source>
</evidence>
<organism evidence="7 8">
    <name type="scientific">Methylacidiphilum infernorum (isolate V4)</name>
    <name type="common">Methylokorus infernorum (strain V4)</name>
    <dbReference type="NCBI Taxonomy" id="481448"/>
    <lineage>
        <taxon>Bacteria</taxon>
        <taxon>Pseudomonadati</taxon>
        <taxon>Verrucomicrobiota</taxon>
        <taxon>Methylacidiphilae</taxon>
        <taxon>Methylacidiphilales</taxon>
        <taxon>Methylacidiphilaceae</taxon>
        <taxon>Methylacidiphilum (ex Ratnadevi et al. 2023)</taxon>
    </lineage>
</organism>
<dbReference type="Pfam" id="PF01520">
    <property type="entry name" value="Amidase_3"/>
    <property type="match status" value="1"/>
</dbReference>
<name>B3DW79_METI4</name>
<feature type="domain" description="MurNAc-LAA" evidence="6">
    <location>
        <begin position="102"/>
        <end position="211"/>
    </location>
</feature>
<keyword evidence="5" id="KW-0472">Membrane</keyword>
<dbReference type="SMART" id="SM00646">
    <property type="entry name" value="Ami_3"/>
    <property type="match status" value="1"/>
</dbReference>
<protein>
    <recommendedName>
        <fullName evidence="2">N-acetylmuramoyl-L-alanine amidase</fullName>
        <ecNumber evidence="2">3.5.1.28</ecNumber>
    </recommendedName>
</protein>
<evidence type="ECO:0000256" key="4">
    <source>
        <dbReference type="SAM" id="MobiDB-lite"/>
    </source>
</evidence>
<dbReference type="KEGG" id="min:Minf_1528"/>
<dbReference type="GO" id="GO:0008745">
    <property type="term" value="F:N-acetylmuramoyl-L-alanine amidase activity"/>
    <property type="evidence" value="ECO:0007669"/>
    <property type="project" value="UniProtKB-EC"/>
</dbReference>
<sequence length="257" mass="28944">MQIKQQKSFGVVIYFLYLVVFFFLFPSSFVLAIDHFSQVLIDPGHGGIDTGGTSGKRTSYYLVEKELTLDVARRLAHELRKSGLKVILTRTGDRFVDLDERVNLANRLGKGTILVSIHFDALSNRHARGIKTYFWHANSFGLATRIQRSLVKITGEKDLGVIRRRLRLTRNPTIPAVLCECGFMTNPYENKLLASASYRNTLAVAIGRGILEEKRLGDFGITPVAEIWAPLSKASDSPRHAHHKKTKRKKPVKKLEA</sequence>
<feature type="region of interest" description="Disordered" evidence="4">
    <location>
        <begin position="233"/>
        <end position="257"/>
    </location>
</feature>
<dbReference type="InterPro" id="IPR002508">
    <property type="entry name" value="MurNAc-LAA_cat"/>
</dbReference>
<dbReference type="Gene3D" id="3.40.630.40">
    <property type="entry name" value="Zn-dependent exopeptidases"/>
    <property type="match status" value="1"/>
</dbReference>
<dbReference type="eggNOG" id="COG0860">
    <property type="taxonomic scope" value="Bacteria"/>
</dbReference>
<evidence type="ECO:0000259" key="6">
    <source>
        <dbReference type="SMART" id="SM00646"/>
    </source>
</evidence>
<dbReference type="PANTHER" id="PTHR30404:SF0">
    <property type="entry name" value="N-ACETYLMURAMOYL-L-ALANINE AMIDASE AMIC"/>
    <property type="match status" value="1"/>
</dbReference>
<dbReference type="GO" id="GO:0030288">
    <property type="term" value="C:outer membrane-bounded periplasmic space"/>
    <property type="evidence" value="ECO:0007669"/>
    <property type="project" value="TreeGrafter"/>
</dbReference>
<dbReference type="EMBL" id="CP000975">
    <property type="protein sequence ID" value="ACD83582.1"/>
    <property type="molecule type" value="Genomic_DNA"/>
</dbReference>
<dbReference type="InterPro" id="IPR050695">
    <property type="entry name" value="N-acetylmuramoyl_amidase_3"/>
</dbReference>
<dbReference type="Proteomes" id="UP000009149">
    <property type="component" value="Chromosome"/>
</dbReference>
<keyword evidence="5" id="KW-1133">Transmembrane helix</keyword>
<comment type="catalytic activity">
    <reaction evidence="1">
        <text>Hydrolyzes the link between N-acetylmuramoyl residues and L-amino acid residues in certain cell-wall glycopeptides.</text>
        <dbReference type="EC" id="3.5.1.28"/>
    </reaction>
</comment>
<proteinExistence type="predicted"/>
<dbReference type="SUPFAM" id="SSF53187">
    <property type="entry name" value="Zn-dependent exopeptidases"/>
    <property type="match status" value="1"/>
</dbReference>
<evidence type="ECO:0000256" key="3">
    <source>
        <dbReference type="ARBA" id="ARBA00022801"/>
    </source>
</evidence>